<keyword evidence="2 4" id="KW-0238">DNA-binding</keyword>
<dbReference type="PANTHER" id="PTHR30055">
    <property type="entry name" value="HTH-TYPE TRANSCRIPTIONAL REGULATOR RUTR"/>
    <property type="match status" value="1"/>
</dbReference>
<evidence type="ECO:0000256" key="1">
    <source>
        <dbReference type="ARBA" id="ARBA00023015"/>
    </source>
</evidence>
<dbReference type="GO" id="GO:0000976">
    <property type="term" value="F:transcription cis-regulatory region binding"/>
    <property type="evidence" value="ECO:0007669"/>
    <property type="project" value="TreeGrafter"/>
</dbReference>
<dbReference type="PRINTS" id="PR00455">
    <property type="entry name" value="HTHTETR"/>
</dbReference>
<dbReference type="AlphaFoldDB" id="A0A327QDX0"/>
<dbReference type="PANTHER" id="PTHR30055:SF234">
    <property type="entry name" value="HTH-TYPE TRANSCRIPTIONAL REGULATOR BETI"/>
    <property type="match status" value="1"/>
</dbReference>
<dbReference type="EMBL" id="QLLL01000009">
    <property type="protein sequence ID" value="RAI99836.1"/>
    <property type="molecule type" value="Genomic_DNA"/>
</dbReference>
<organism evidence="6 7">
    <name type="scientific">Chitinophaga skermanii</name>
    <dbReference type="NCBI Taxonomy" id="331697"/>
    <lineage>
        <taxon>Bacteria</taxon>
        <taxon>Pseudomonadati</taxon>
        <taxon>Bacteroidota</taxon>
        <taxon>Chitinophagia</taxon>
        <taxon>Chitinophagales</taxon>
        <taxon>Chitinophagaceae</taxon>
        <taxon>Chitinophaga</taxon>
    </lineage>
</organism>
<dbReference type="InterPro" id="IPR009057">
    <property type="entry name" value="Homeodomain-like_sf"/>
</dbReference>
<evidence type="ECO:0000313" key="6">
    <source>
        <dbReference type="EMBL" id="RAI99836.1"/>
    </source>
</evidence>
<feature type="domain" description="HTH tetR-type" evidence="5">
    <location>
        <begin position="6"/>
        <end position="66"/>
    </location>
</feature>
<sequence>MRARDENKILAIREKTMALIVSEGLDGFSMNKLAKAAGISPATLYIYYKDKEDLIVQTCIQASLEMMSESLKGFDPTMSFAEGLALQWFNRAKYFTQHQNEVEFVEKIRYSNLYEKPRQIITQHFRETLGPFVQNAIARKELMPLPFEVYWSIAFAPLYQLIKFHTQTRSYHNEKFELSDDIMKQTLALVLKALKPS</sequence>
<keyword evidence="7" id="KW-1185">Reference proteome</keyword>
<dbReference type="GO" id="GO:0003700">
    <property type="term" value="F:DNA-binding transcription factor activity"/>
    <property type="evidence" value="ECO:0007669"/>
    <property type="project" value="TreeGrafter"/>
</dbReference>
<dbReference type="InterPro" id="IPR050109">
    <property type="entry name" value="HTH-type_TetR-like_transc_reg"/>
</dbReference>
<keyword evidence="1" id="KW-0805">Transcription regulation</keyword>
<dbReference type="RefSeq" id="WP_111599788.1">
    <property type="nucleotide sequence ID" value="NZ_QLLL01000009.1"/>
</dbReference>
<protein>
    <submittedName>
        <fullName evidence="6">TetR family transcriptional regulator</fullName>
    </submittedName>
</protein>
<dbReference type="SUPFAM" id="SSF46689">
    <property type="entry name" value="Homeodomain-like"/>
    <property type="match status" value="1"/>
</dbReference>
<dbReference type="InterPro" id="IPR001647">
    <property type="entry name" value="HTH_TetR"/>
</dbReference>
<evidence type="ECO:0000259" key="5">
    <source>
        <dbReference type="PROSITE" id="PS50977"/>
    </source>
</evidence>
<name>A0A327QDX0_9BACT</name>
<comment type="caution">
    <text evidence="6">The sequence shown here is derived from an EMBL/GenBank/DDBJ whole genome shotgun (WGS) entry which is preliminary data.</text>
</comment>
<evidence type="ECO:0000256" key="4">
    <source>
        <dbReference type="PROSITE-ProRule" id="PRU00335"/>
    </source>
</evidence>
<dbReference type="Gene3D" id="1.10.357.10">
    <property type="entry name" value="Tetracycline Repressor, domain 2"/>
    <property type="match status" value="1"/>
</dbReference>
<evidence type="ECO:0000256" key="2">
    <source>
        <dbReference type="ARBA" id="ARBA00023125"/>
    </source>
</evidence>
<proteinExistence type="predicted"/>
<dbReference type="OrthoDB" id="6430772at2"/>
<reference evidence="6 7" key="1">
    <citation type="submission" date="2018-06" db="EMBL/GenBank/DDBJ databases">
        <title>Genomic Encyclopedia of Archaeal and Bacterial Type Strains, Phase II (KMG-II): from individual species to whole genera.</title>
        <authorList>
            <person name="Goeker M."/>
        </authorList>
    </citation>
    <scope>NUCLEOTIDE SEQUENCE [LARGE SCALE GENOMIC DNA]</scope>
    <source>
        <strain evidence="6 7">DSM 23857</strain>
    </source>
</reference>
<evidence type="ECO:0000313" key="7">
    <source>
        <dbReference type="Proteomes" id="UP000249547"/>
    </source>
</evidence>
<dbReference type="PROSITE" id="PS50977">
    <property type="entry name" value="HTH_TETR_2"/>
    <property type="match status" value="1"/>
</dbReference>
<evidence type="ECO:0000256" key="3">
    <source>
        <dbReference type="ARBA" id="ARBA00023163"/>
    </source>
</evidence>
<feature type="DNA-binding region" description="H-T-H motif" evidence="4">
    <location>
        <begin position="29"/>
        <end position="48"/>
    </location>
</feature>
<dbReference type="Pfam" id="PF00440">
    <property type="entry name" value="TetR_N"/>
    <property type="match status" value="1"/>
</dbReference>
<accession>A0A327QDX0</accession>
<dbReference type="Proteomes" id="UP000249547">
    <property type="component" value="Unassembled WGS sequence"/>
</dbReference>
<keyword evidence="3" id="KW-0804">Transcription</keyword>
<gene>
    <name evidence="6" type="ORF">LX64_04389</name>
</gene>